<protein>
    <submittedName>
        <fullName evidence="4">Efflux transporter periplasmic adaptor subunit</fullName>
    </submittedName>
</protein>
<organism evidence="4 5">
    <name type="scientific">Ruegeria marisrubri</name>
    <dbReference type="NCBI Taxonomy" id="1685379"/>
    <lineage>
        <taxon>Bacteria</taxon>
        <taxon>Pseudomonadati</taxon>
        <taxon>Pseudomonadota</taxon>
        <taxon>Alphaproteobacteria</taxon>
        <taxon>Rhodobacterales</taxon>
        <taxon>Roseobacteraceae</taxon>
        <taxon>Ruegeria</taxon>
    </lineage>
</organism>
<keyword evidence="5" id="KW-1185">Reference proteome</keyword>
<evidence type="ECO:0000313" key="4">
    <source>
        <dbReference type="EMBL" id="KUJ73359.1"/>
    </source>
</evidence>
<dbReference type="Gene3D" id="2.40.420.20">
    <property type="match status" value="1"/>
</dbReference>
<reference evidence="4 5" key="1">
    <citation type="submission" date="2015-12" db="EMBL/GenBank/DDBJ databases">
        <authorList>
            <person name="Shamseldin A."/>
            <person name="Moawad H."/>
            <person name="Abd El-Rahim W.M."/>
            <person name="Sadowsky M.J."/>
        </authorList>
    </citation>
    <scope>NUCLEOTIDE SEQUENCE [LARGE SCALE GENOMIC DNA]</scope>
    <source>
        <strain evidence="4 5">ZGT118</strain>
    </source>
</reference>
<comment type="caution">
    <text evidence="4">The sequence shown here is derived from an EMBL/GenBank/DDBJ whole genome shotgun (WGS) entry which is preliminary data.</text>
</comment>
<evidence type="ECO:0000259" key="3">
    <source>
        <dbReference type="Pfam" id="PF25917"/>
    </source>
</evidence>
<dbReference type="NCBIfam" id="TIGR01730">
    <property type="entry name" value="RND_mfp"/>
    <property type="match status" value="1"/>
</dbReference>
<dbReference type="GO" id="GO:0015562">
    <property type="term" value="F:efflux transmembrane transporter activity"/>
    <property type="evidence" value="ECO:0007669"/>
    <property type="project" value="TreeGrafter"/>
</dbReference>
<dbReference type="PANTHER" id="PTHR30469">
    <property type="entry name" value="MULTIDRUG RESISTANCE PROTEIN MDTA"/>
    <property type="match status" value="1"/>
</dbReference>
<dbReference type="Gene3D" id="1.10.287.470">
    <property type="entry name" value="Helix hairpin bin"/>
    <property type="match status" value="1"/>
</dbReference>
<evidence type="ECO:0000256" key="1">
    <source>
        <dbReference type="ARBA" id="ARBA00009477"/>
    </source>
</evidence>
<keyword evidence="2" id="KW-0732">Signal</keyword>
<dbReference type="InterPro" id="IPR006143">
    <property type="entry name" value="RND_pump_MFP"/>
</dbReference>
<gene>
    <name evidence="4" type="ORF">AVO45_14840</name>
</gene>
<dbReference type="Proteomes" id="UP000053791">
    <property type="component" value="Unassembled WGS sequence"/>
</dbReference>
<dbReference type="PANTHER" id="PTHR30469:SF20">
    <property type="entry name" value="EFFLUX RND TRANSPORTER PERIPLASMIC ADAPTOR SUBUNIT"/>
    <property type="match status" value="1"/>
</dbReference>
<dbReference type="AlphaFoldDB" id="A0A0X3TCK6"/>
<dbReference type="Gene3D" id="2.40.30.170">
    <property type="match status" value="1"/>
</dbReference>
<dbReference type="OrthoDB" id="9813967at2"/>
<proteinExistence type="inferred from homology"/>
<dbReference type="EMBL" id="LQBQ01000038">
    <property type="protein sequence ID" value="KUJ73359.1"/>
    <property type="molecule type" value="Genomic_DNA"/>
</dbReference>
<feature type="signal peptide" evidence="2">
    <location>
        <begin position="1"/>
        <end position="20"/>
    </location>
</feature>
<comment type="similarity">
    <text evidence="1">Belongs to the membrane fusion protein (MFP) (TC 8.A.1) family.</text>
</comment>
<name>A0A0X3TCK6_9RHOB</name>
<sequence length="345" mass="36843">MKLLAAFGLGLAIFAASASADGAAKPVKLMQVSETAPGFSRQFFGRVAARKTVDLAFQVAGQIVEMPVTEGFVIAKGDLIARLDQEPFELQLNRARLQKDQADRTVARLARLKGTTVSQVALDDAETNAELAAIALRDAEYALEQSTLTAPFDALVSRREVEIYSTVAAGTPIVRIHDMSELRIEVDVPEILFQRASAQDDVTITAKFPASDEVFPLQIREFDAETSSVGQTFRIQFGLTPPEGLQILPGSSVTVNVQVQDHKTGIIVPPTAIVADADGKLGVMVFSPVGAEEGTVKRVPVEIEPTQSGDVRVLSGLKDGDEIVVAGGAVLVDGQKVRRFSGFAN</sequence>
<evidence type="ECO:0000313" key="5">
    <source>
        <dbReference type="Proteomes" id="UP000053791"/>
    </source>
</evidence>
<dbReference type="InterPro" id="IPR058625">
    <property type="entry name" value="MdtA-like_BSH"/>
</dbReference>
<dbReference type="RefSeq" id="WP_068349773.1">
    <property type="nucleotide sequence ID" value="NZ_LQBQ01000038.1"/>
</dbReference>
<dbReference type="SUPFAM" id="SSF111369">
    <property type="entry name" value="HlyD-like secretion proteins"/>
    <property type="match status" value="1"/>
</dbReference>
<dbReference type="GO" id="GO:1990281">
    <property type="term" value="C:efflux pump complex"/>
    <property type="evidence" value="ECO:0007669"/>
    <property type="project" value="TreeGrafter"/>
</dbReference>
<dbReference type="STRING" id="1685379.AVO45_14840"/>
<dbReference type="Gene3D" id="2.40.50.100">
    <property type="match status" value="1"/>
</dbReference>
<dbReference type="Pfam" id="PF25917">
    <property type="entry name" value="BSH_RND"/>
    <property type="match status" value="1"/>
</dbReference>
<accession>A0A0X3TCK6</accession>
<feature type="chain" id="PRO_5007053910" evidence="2">
    <location>
        <begin position="21"/>
        <end position="345"/>
    </location>
</feature>
<feature type="domain" description="Multidrug resistance protein MdtA-like barrel-sandwich hybrid" evidence="3">
    <location>
        <begin position="52"/>
        <end position="172"/>
    </location>
</feature>
<evidence type="ECO:0000256" key="2">
    <source>
        <dbReference type="SAM" id="SignalP"/>
    </source>
</evidence>